<evidence type="ECO:0000256" key="6">
    <source>
        <dbReference type="ARBA" id="ARBA00022630"/>
    </source>
</evidence>
<dbReference type="InterPro" id="IPR029039">
    <property type="entry name" value="Flavoprotein-like_sf"/>
</dbReference>
<dbReference type="GO" id="GO:0010181">
    <property type="term" value="F:FMN binding"/>
    <property type="evidence" value="ECO:0007669"/>
    <property type="project" value="UniProtKB-UniRule"/>
</dbReference>
<evidence type="ECO:0000313" key="13">
    <source>
        <dbReference type="Proteomes" id="UP000006866"/>
    </source>
</evidence>
<dbReference type="EMBL" id="CP002175">
    <property type="protein sequence ID" value="ADO76331.1"/>
    <property type="molecule type" value="Genomic_DNA"/>
</dbReference>
<keyword evidence="9" id="KW-0535">Nitrogen fixation</keyword>
<keyword evidence="8 10" id="KW-0249">Electron transport</keyword>
<dbReference type="GO" id="GO:0009055">
    <property type="term" value="F:electron transfer activity"/>
    <property type="evidence" value="ECO:0007669"/>
    <property type="project" value="UniProtKB-UniRule"/>
</dbReference>
<keyword evidence="5 10" id="KW-0813">Transport</keyword>
<protein>
    <recommendedName>
        <fullName evidence="4 10">Flavodoxin</fullName>
    </recommendedName>
</protein>
<gene>
    <name evidence="12" type="ordered locus">Hprae_0174</name>
</gene>
<evidence type="ECO:0000256" key="1">
    <source>
        <dbReference type="ARBA" id="ARBA00001917"/>
    </source>
</evidence>
<evidence type="ECO:0000256" key="8">
    <source>
        <dbReference type="ARBA" id="ARBA00022982"/>
    </source>
</evidence>
<evidence type="ECO:0000256" key="9">
    <source>
        <dbReference type="ARBA" id="ARBA00023231"/>
    </source>
</evidence>
<dbReference type="PANTHER" id="PTHR42809:SF1">
    <property type="entry name" value="FLAVODOXIN 1"/>
    <property type="match status" value="1"/>
</dbReference>
<dbReference type="PANTHER" id="PTHR42809">
    <property type="entry name" value="FLAVODOXIN 2"/>
    <property type="match status" value="1"/>
</dbReference>
<dbReference type="PIRSF" id="PIRSF038996">
    <property type="entry name" value="FldA"/>
    <property type="match status" value="1"/>
</dbReference>
<dbReference type="eggNOG" id="COG0716">
    <property type="taxonomic scope" value="Bacteria"/>
</dbReference>
<comment type="function">
    <text evidence="2 10">Low-potential electron donor to a number of redox enzymes.</text>
</comment>
<dbReference type="NCBIfam" id="NF006739">
    <property type="entry name" value="PRK09267.1-5"/>
    <property type="match status" value="1"/>
</dbReference>
<evidence type="ECO:0000259" key="11">
    <source>
        <dbReference type="PROSITE" id="PS50902"/>
    </source>
</evidence>
<dbReference type="OrthoDB" id="9790745at2"/>
<dbReference type="InterPro" id="IPR001094">
    <property type="entry name" value="Flavdoxin-like"/>
</dbReference>
<reference evidence="13" key="1">
    <citation type="submission" date="2010-10" db="EMBL/GenBank/DDBJ databases">
        <title>The complete genome of Halanaerobium praevalens DSM 2228.</title>
        <authorList>
            <consortium name="US DOE Joint Genome Institute (JGI-PGF)"/>
            <person name="Lucas S."/>
            <person name="Copeland A."/>
            <person name="Lapidus A."/>
            <person name="Glavina del Rio T."/>
            <person name="Dalin E."/>
            <person name="Tice H."/>
            <person name="Bruce D."/>
            <person name="Goodwin L."/>
            <person name="Pitluck S."/>
            <person name="Kyrpides N."/>
            <person name="Mavromatis K."/>
            <person name="Ivanova N."/>
            <person name="Ovchinnikova G."/>
            <person name="Chertkov O."/>
            <person name="Detter J.C."/>
            <person name="Han C."/>
            <person name="Larimer F."/>
            <person name="Land M."/>
            <person name="Hauser L."/>
            <person name="Markowitz V."/>
            <person name="Cheng J.-F."/>
            <person name="Hugenholtz P."/>
            <person name="Woyke T."/>
            <person name="Wu D."/>
            <person name="Tindall B."/>
            <person name="Pomrenke H.G."/>
            <person name="Brambilla E."/>
            <person name="Klenk H.-P."/>
            <person name="Eisen J.A."/>
        </authorList>
    </citation>
    <scope>NUCLEOTIDE SEQUENCE [LARGE SCALE GENOMIC DNA]</scope>
    <source>
        <strain evidence="13">ATCC 33744 / DSM 2228 / GSL</strain>
    </source>
</reference>
<evidence type="ECO:0000256" key="5">
    <source>
        <dbReference type="ARBA" id="ARBA00022448"/>
    </source>
</evidence>
<dbReference type="PATRIC" id="fig|572479.3.peg.175"/>
<evidence type="ECO:0000256" key="10">
    <source>
        <dbReference type="PIRNR" id="PIRNR038996"/>
    </source>
</evidence>
<dbReference type="Proteomes" id="UP000006866">
    <property type="component" value="Chromosome"/>
</dbReference>
<dbReference type="PRINTS" id="PR00369">
    <property type="entry name" value="FLAVODOXIN"/>
</dbReference>
<dbReference type="Gene3D" id="3.40.50.360">
    <property type="match status" value="1"/>
</dbReference>
<keyword evidence="13" id="KW-1185">Reference proteome</keyword>
<dbReference type="InterPro" id="IPR001226">
    <property type="entry name" value="Flavodoxin_CS"/>
</dbReference>
<feature type="domain" description="Flavodoxin-like" evidence="11">
    <location>
        <begin position="4"/>
        <end position="164"/>
    </location>
</feature>
<dbReference type="SUPFAM" id="SSF52218">
    <property type="entry name" value="Flavoproteins"/>
    <property type="match status" value="1"/>
</dbReference>
<evidence type="ECO:0000256" key="7">
    <source>
        <dbReference type="ARBA" id="ARBA00022643"/>
    </source>
</evidence>
<comment type="cofactor">
    <cofactor evidence="1 10">
        <name>FMN</name>
        <dbReference type="ChEBI" id="CHEBI:58210"/>
    </cofactor>
</comment>
<name>E3DMD8_HALPG</name>
<dbReference type="KEGG" id="hpk:Hprae_0174"/>
<dbReference type="InterPro" id="IPR050619">
    <property type="entry name" value="Flavodoxin"/>
</dbReference>
<evidence type="ECO:0000256" key="2">
    <source>
        <dbReference type="ARBA" id="ARBA00003297"/>
    </source>
</evidence>
<dbReference type="NCBIfam" id="TIGR01752">
    <property type="entry name" value="flav_long"/>
    <property type="match status" value="1"/>
</dbReference>
<evidence type="ECO:0000313" key="12">
    <source>
        <dbReference type="EMBL" id="ADO76331.1"/>
    </source>
</evidence>
<dbReference type="GO" id="GO:0016651">
    <property type="term" value="F:oxidoreductase activity, acting on NAD(P)H"/>
    <property type="evidence" value="ECO:0007669"/>
    <property type="project" value="UniProtKB-ARBA"/>
</dbReference>
<dbReference type="PROSITE" id="PS50902">
    <property type="entry name" value="FLAVODOXIN_LIKE"/>
    <property type="match status" value="1"/>
</dbReference>
<dbReference type="Pfam" id="PF00258">
    <property type="entry name" value="Flavodoxin_1"/>
    <property type="match status" value="1"/>
</dbReference>
<evidence type="ECO:0000256" key="3">
    <source>
        <dbReference type="ARBA" id="ARBA00005267"/>
    </source>
</evidence>
<dbReference type="PROSITE" id="PS00201">
    <property type="entry name" value="FLAVODOXIN"/>
    <property type="match status" value="1"/>
</dbReference>
<dbReference type="InterPro" id="IPR008254">
    <property type="entry name" value="Flavodoxin/NO_synth"/>
</dbReference>
<proteinExistence type="inferred from homology"/>
<dbReference type="STRING" id="572479.Hprae_0174"/>
<dbReference type="RefSeq" id="WP_014552366.1">
    <property type="nucleotide sequence ID" value="NC_017455.1"/>
</dbReference>
<accession>E3DMD8</accession>
<sequence>MDKVGIFYGSTTGDTETIAMSLASQLKNYDVDVYNVNSAAKEDVEAYDNLILASSTWGLGELQSDWIDFIEELKEVDLKNKKIALVGTGDQDMYADTFVDAIGIIYEELKASEAEFVGHYPSDTYDFSDSRALVDEKLIGLAIDNTNQSDLTETRIEEWCQGLF</sequence>
<keyword evidence="6 10" id="KW-0285">Flavoprotein</keyword>
<organism evidence="12 13">
    <name type="scientific">Halanaerobium praevalens (strain ATCC 33744 / DSM 2228 / GSL)</name>
    <dbReference type="NCBI Taxonomy" id="572479"/>
    <lineage>
        <taxon>Bacteria</taxon>
        <taxon>Bacillati</taxon>
        <taxon>Bacillota</taxon>
        <taxon>Clostridia</taxon>
        <taxon>Halanaerobiales</taxon>
        <taxon>Halanaerobiaceae</taxon>
        <taxon>Halanaerobium</taxon>
    </lineage>
</organism>
<comment type="similarity">
    <text evidence="3 10">Belongs to the flavodoxin family.</text>
</comment>
<dbReference type="HOGENOM" id="CLU_051402_1_0_9"/>
<keyword evidence="7 10" id="KW-0288">FMN</keyword>
<evidence type="ECO:0000256" key="4">
    <source>
        <dbReference type="ARBA" id="ARBA00017869"/>
    </source>
</evidence>
<dbReference type="AlphaFoldDB" id="E3DMD8"/>
<dbReference type="InterPro" id="IPR010086">
    <property type="entry name" value="Flavodoxin_lc"/>
</dbReference>
<reference evidence="12 13" key="2">
    <citation type="journal article" date="2011" name="Stand. Genomic Sci.">
        <title>Complete genome sequence of the extremely halophilic Halanaerobium praevalens type strain (GSL).</title>
        <authorList>
            <person name="Ivanova N."/>
            <person name="Sikorski J."/>
            <person name="Chertkov O."/>
            <person name="Nolan M."/>
            <person name="Lucas S."/>
            <person name="Hammon N."/>
            <person name="Deshpande S."/>
            <person name="Cheng J.F."/>
            <person name="Tapia R."/>
            <person name="Han C."/>
            <person name="Goodwin L."/>
            <person name="Pitluck S."/>
            <person name="Huntemann M."/>
            <person name="Liolios K."/>
            <person name="Pagani I."/>
            <person name="Mavromatis K."/>
            <person name="Ovchinikova G."/>
            <person name="Pati A."/>
            <person name="Chen A."/>
            <person name="Palaniappan K."/>
            <person name="Land M."/>
            <person name="Hauser L."/>
            <person name="Brambilla E.M."/>
            <person name="Kannan K.P."/>
            <person name="Rohde M."/>
            <person name="Tindall B.J."/>
            <person name="Goker M."/>
            <person name="Detter J.C."/>
            <person name="Woyke T."/>
            <person name="Bristow J."/>
            <person name="Eisen J.A."/>
            <person name="Markowitz V."/>
            <person name="Hugenholtz P."/>
            <person name="Kyrpides N.C."/>
            <person name="Klenk H.P."/>
            <person name="Lapidus A."/>
        </authorList>
    </citation>
    <scope>NUCLEOTIDE SEQUENCE [LARGE SCALE GENOMIC DNA]</scope>
    <source>
        <strain evidence="13">ATCC 33744 / DSM 2228 / GSL</strain>
    </source>
</reference>